<feature type="transmembrane region" description="Helical" evidence="5">
    <location>
        <begin position="134"/>
        <end position="155"/>
    </location>
</feature>
<dbReference type="WBParaSite" id="HPLM_0001721201-mRNA-1">
    <property type="protein sequence ID" value="HPLM_0001721201-mRNA-1"/>
    <property type="gene ID" value="HPLM_0001721201"/>
</dbReference>
<dbReference type="Proteomes" id="UP000268014">
    <property type="component" value="Unassembled WGS sequence"/>
</dbReference>
<dbReference type="SUPFAM" id="SSF103473">
    <property type="entry name" value="MFS general substrate transporter"/>
    <property type="match status" value="1"/>
</dbReference>
<reference evidence="7 8" key="2">
    <citation type="submission" date="2018-11" db="EMBL/GenBank/DDBJ databases">
        <authorList>
            <consortium name="Pathogen Informatics"/>
        </authorList>
    </citation>
    <scope>NUCLEOTIDE SEQUENCE [LARGE SCALE GENOMIC DNA]</scope>
    <source>
        <strain evidence="7 8">MHpl1</strain>
    </source>
</reference>
<sequence>MPAPSMHPNVAKEHYAIQKVMFFDINRFHFFVLLTWQFAIFFASQQIFPIFSNYVPEWQCDDGPLSKNCTVYTTCNGTLSYPHSQFQSAALEYGWICGTTAYLASLFSQVQFAGVLCGTFSFGALSDIFGRKPVAIFTMSMGILTNFITGLAPTWQILMAIRFFVGLSVGGTLVVVCTFIMEMLLPHQRMALRAFFNWGVARLIMTLICMAFPEWRASSIACALTALPALFILIFIFPEMTMGGLSTSEFEGNLREGRIERRERQGRLEEMRAAERYIAKFAGVEYKPVAHKKVEHNKVCWFNFIIRR</sequence>
<evidence type="ECO:0000256" key="1">
    <source>
        <dbReference type="ARBA" id="ARBA00004141"/>
    </source>
</evidence>
<dbReference type="AlphaFoldDB" id="A0A158QRD7"/>
<gene>
    <name evidence="7" type="ORF">HPLM_LOCUS17204</name>
</gene>
<feature type="transmembrane region" description="Helical" evidence="5">
    <location>
        <begin position="28"/>
        <end position="48"/>
    </location>
</feature>
<dbReference type="PROSITE" id="PS50850">
    <property type="entry name" value="MFS"/>
    <property type="match status" value="1"/>
</dbReference>
<feature type="transmembrane region" description="Helical" evidence="5">
    <location>
        <begin position="161"/>
        <end position="182"/>
    </location>
</feature>
<evidence type="ECO:0000313" key="9">
    <source>
        <dbReference type="WBParaSite" id="HPLM_0001721201-mRNA-1"/>
    </source>
</evidence>
<keyword evidence="2 5" id="KW-0812">Transmembrane</keyword>
<dbReference type="PANTHER" id="PTHR24064">
    <property type="entry name" value="SOLUTE CARRIER FAMILY 22 MEMBER"/>
    <property type="match status" value="1"/>
</dbReference>
<evidence type="ECO:0000313" key="7">
    <source>
        <dbReference type="EMBL" id="VDO63907.1"/>
    </source>
</evidence>
<feature type="transmembrane region" description="Helical" evidence="5">
    <location>
        <begin position="101"/>
        <end position="122"/>
    </location>
</feature>
<dbReference type="Pfam" id="PF00083">
    <property type="entry name" value="Sugar_tr"/>
    <property type="match status" value="1"/>
</dbReference>
<dbReference type="PROSITE" id="PS00217">
    <property type="entry name" value="SUGAR_TRANSPORT_2"/>
    <property type="match status" value="1"/>
</dbReference>
<dbReference type="InterPro" id="IPR020846">
    <property type="entry name" value="MFS_dom"/>
</dbReference>
<keyword evidence="4 5" id="KW-0472">Membrane</keyword>
<dbReference type="InterPro" id="IPR005828">
    <property type="entry name" value="MFS_sugar_transport-like"/>
</dbReference>
<dbReference type="EMBL" id="UZAF01019822">
    <property type="protein sequence ID" value="VDO63907.1"/>
    <property type="molecule type" value="Genomic_DNA"/>
</dbReference>
<evidence type="ECO:0000256" key="3">
    <source>
        <dbReference type="ARBA" id="ARBA00022989"/>
    </source>
</evidence>
<dbReference type="OrthoDB" id="5296287at2759"/>
<protein>
    <submittedName>
        <fullName evidence="9">MFS domain-containing protein</fullName>
    </submittedName>
</protein>
<comment type="subcellular location">
    <subcellularLocation>
        <location evidence="1">Membrane</location>
        <topology evidence="1">Multi-pass membrane protein</topology>
    </subcellularLocation>
</comment>
<dbReference type="GO" id="GO:0016020">
    <property type="term" value="C:membrane"/>
    <property type="evidence" value="ECO:0007669"/>
    <property type="project" value="UniProtKB-SubCell"/>
</dbReference>
<evidence type="ECO:0000256" key="5">
    <source>
        <dbReference type="SAM" id="Phobius"/>
    </source>
</evidence>
<evidence type="ECO:0000256" key="2">
    <source>
        <dbReference type="ARBA" id="ARBA00022692"/>
    </source>
</evidence>
<name>A0A158QRD7_HAEPC</name>
<feature type="transmembrane region" description="Helical" evidence="5">
    <location>
        <begin position="218"/>
        <end position="237"/>
    </location>
</feature>
<feature type="domain" description="Major facilitator superfamily (MFS) profile" evidence="6">
    <location>
        <begin position="32"/>
        <end position="308"/>
    </location>
</feature>
<keyword evidence="3 5" id="KW-1133">Transmembrane helix</keyword>
<accession>A0A158QRD7</accession>
<evidence type="ECO:0000256" key="4">
    <source>
        <dbReference type="ARBA" id="ARBA00023136"/>
    </source>
</evidence>
<proteinExistence type="predicted"/>
<dbReference type="Gene3D" id="1.20.1250.20">
    <property type="entry name" value="MFS general substrate transporter like domains"/>
    <property type="match status" value="1"/>
</dbReference>
<dbReference type="OMA" id="ICMAFPE"/>
<keyword evidence="8" id="KW-1185">Reference proteome</keyword>
<evidence type="ECO:0000259" key="6">
    <source>
        <dbReference type="PROSITE" id="PS50850"/>
    </source>
</evidence>
<dbReference type="InterPro" id="IPR036259">
    <property type="entry name" value="MFS_trans_sf"/>
</dbReference>
<evidence type="ECO:0000313" key="8">
    <source>
        <dbReference type="Proteomes" id="UP000268014"/>
    </source>
</evidence>
<feature type="transmembrane region" description="Helical" evidence="5">
    <location>
        <begin position="194"/>
        <end position="212"/>
    </location>
</feature>
<dbReference type="STRING" id="6290.A0A158QRD7"/>
<reference evidence="9" key="1">
    <citation type="submission" date="2016-04" db="UniProtKB">
        <authorList>
            <consortium name="WormBaseParasite"/>
        </authorList>
    </citation>
    <scope>IDENTIFICATION</scope>
</reference>
<dbReference type="GO" id="GO:0022857">
    <property type="term" value="F:transmembrane transporter activity"/>
    <property type="evidence" value="ECO:0007669"/>
    <property type="project" value="InterPro"/>
</dbReference>
<organism evidence="9">
    <name type="scientific">Haemonchus placei</name>
    <name type="common">Barber's pole worm</name>
    <dbReference type="NCBI Taxonomy" id="6290"/>
    <lineage>
        <taxon>Eukaryota</taxon>
        <taxon>Metazoa</taxon>
        <taxon>Ecdysozoa</taxon>
        <taxon>Nematoda</taxon>
        <taxon>Chromadorea</taxon>
        <taxon>Rhabditida</taxon>
        <taxon>Rhabditina</taxon>
        <taxon>Rhabditomorpha</taxon>
        <taxon>Strongyloidea</taxon>
        <taxon>Trichostrongylidae</taxon>
        <taxon>Haemonchus</taxon>
    </lineage>
</organism>
<dbReference type="InterPro" id="IPR005829">
    <property type="entry name" value="Sugar_transporter_CS"/>
</dbReference>